<evidence type="ECO:0000256" key="1">
    <source>
        <dbReference type="SAM" id="MobiDB-lite"/>
    </source>
</evidence>
<comment type="caution">
    <text evidence="2">The sequence shown here is derived from an EMBL/GenBank/DDBJ whole genome shotgun (WGS) entry which is preliminary data.</text>
</comment>
<dbReference type="AlphaFoldDB" id="A0AAW0BDN2"/>
<gene>
    <name evidence="2" type="primary">PRE5_2</name>
    <name evidence="2" type="ORF">VNI00_016462</name>
</gene>
<dbReference type="EC" id="3.4.25.1" evidence="2"/>
<proteinExistence type="predicted"/>
<accession>A0AAW0BDN2</accession>
<feature type="compositionally biased region" description="Low complexity" evidence="1">
    <location>
        <begin position="315"/>
        <end position="326"/>
    </location>
</feature>
<dbReference type="GO" id="GO:0016787">
    <property type="term" value="F:hydrolase activity"/>
    <property type="evidence" value="ECO:0007669"/>
    <property type="project" value="UniProtKB-KW"/>
</dbReference>
<evidence type="ECO:0000313" key="3">
    <source>
        <dbReference type="Proteomes" id="UP001383192"/>
    </source>
</evidence>
<feature type="region of interest" description="Disordered" evidence="1">
    <location>
        <begin position="301"/>
        <end position="341"/>
    </location>
</feature>
<dbReference type="GO" id="GO:0000502">
    <property type="term" value="C:proteasome complex"/>
    <property type="evidence" value="ECO:0007669"/>
    <property type="project" value="UniProtKB-KW"/>
</dbReference>
<dbReference type="Proteomes" id="UP001383192">
    <property type="component" value="Unassembled WGS sequence"/>
</dbReference>
<dbReference type="EMBL" id="JAYKXP010000129">
    <property type="protein sequence ID" value="KAK7024245.1"/>
    <property type="molecule type" value="Genomic_DNA"/>
</dbReference>
<organism evidence="2 3">
    <name type="scientific">Paramarasmius palmivorus</name>
    <dbReference type="NCBI Taxonomy" id="297713"/>
    <lineage>
        <taxon>Eukaryota</taxon>
        <taxon>Fungi</taxon>
        <taxon>Dikarya</taxon>
        <taxon>Basidiomycota</taxon>
        <taxon>Agaricomycotina</taxon>
        <taxon>Agaricomycetes</taxon>
        <taxon>Agaricomycetidae</taxon>
        <taxon>Agaricales</taxon>
        <taxon>Marasmiineae</taxon>
        <taxon>Marasmiaceae</taxon>
        <taxon>Paramarasmius</taxon>
    </lineage>
</organism>
<sequence length="844" mass="94029">MNKDTFLPPQSPIPQPHPQYLYPLAPPSQWPQSQHSSQPTPPNPVNNAALWANYGYGSQWPQQQHRQEPYTPHQPSIYPLHHARHPYTHPSPHPPTQPPLPSPDSNRTPSPQEQQSLKKPRFELFPKNVNDYPCGGSNRVPPSDGGHSGLGKRGRRGGSFGGVRRWGGSANNITRGGGRSGREGGFRGRTNTTQAPMRSKSISFGRGKGAKHHCYDIESRRLGYANTFTSHTVDRIAPRQGHRQEGQILNAESKSCDAAPDQPSVQGRRATFTDFKIAGLEIRELEWRSCPLGVSSVQYPPTSVATEEDESRYETSTPFPTTTPKATKTEHDDNSTPIPIHSDPNNPFLCLSGSSTVPEFNLSQSRIRIYFHTPIQSCPSTGSIDSARKRKRKKCDTDWDEDEGQRSRGEQQRPVHIGNEPEHQSSVPGDDETPLHSSETPSASERDWRMVNISGYRDFQPTSEIVGCCGAPAQSDSHNPIQQESQKTTKGMGRGVFQDPQEHGASMSSASSTHMETILLTPSPAITRNLRTPSPNRLSISYSGDDRRLVIDAEVVDTMRIFRKEGRIEIRIRARSGNSEDTGDAYIDGISMEAPSNVYQPIAVDCEGSLEPIFPPFTRAFLQRYFTLVVYLSQERPLSEAKWTKSGDIREWLRSVFGRVQSTADIESSWEGKIIVVDPDPPPTIKTVLENWALHSSVGDGLNDRQKFIRTRLGTSDNQLEILLRLVRGERATAFQHSSTSISRSSIEGPLLKAWEDGAEEHKERQTHVSLAVMAIFQVAVEFAEKAEANMSTETGESSRIWKGKKEVEDRVGEIIRCLPARINHKSLDGMFKEWKAMQKVEGG</sequence>
<name>A0AAW0BDN2_9AGAR</name>
<feature type="compositionally biased region" description="Pro residues" evidence="1">
    <location>
        <begin position="89"/>
        <end position="102"/>
    </location>
</feature>
<feature type="compositionally biased region" description="Polar residues" evidence="1">
    <location>
        <begin position="190"/>
        <end position="202"/>
    </location>
</feature>
<reference evidence="2 3" key="1">
    <citation type="submission" date="2024-01" db="EMBL/GenBank/DDBJ databases">
        <title>A draft genome for a cacao thread blight-causing isolate of Paramarasmius palmivorus.</title>
        <authorList>
            <person name="Baruah I.K."/>
            <person name="Bukari Y."/>
            <person name="Amoako-Attah I."/>
            <person name="Meinhardt L.W."/>
            <person name="Bailey B.A."/>
            <person name="Cohen S.P."/>
        </authorList>
    </citation>
    <scope>NUCLEOTIDE SEQUENCE [LARGE SCALE GENOMIC DNA]</scope>
    <source>
        <strain evidence="2 3">GH-12</strain>
    </source>
</reference>
<keyword evidence="2" id="KW-0378">Hydrolase</keyword>
<feature type="region of interest" description="Disordered" evidence="1">
    <location>
        <begin position="379"/>
        <end position="449"/>
    </location>
</feature>
<feature type="compositionally biased region" description="Basic and acidic residues" evidence="1">
    <location>
        <begin position="404"/>
        <end position="423"/>
    </location>
</feature>
<feature type="region of interest" description="Disordered" evidence="1">
    <location>
        <begin position="473"/>
        <end position="513"/>
    </location>
</feature>
<keyword evidence="3" id="KW-1185">Reference proteome</keyword>
<keyword evidence="2" id="KW-0647">Proteasome</keyword>
<protein>
    <submittedName>
        <fullName evidence="2">Proteasome subunit alpha type-6</fullName>
        <ecNumber evidence="2">3.4.25.1</ecNumber>
    </submittedName>
</protein>
<feature type="compositionally biased region" description="Polar residues" evidence="1">
    <location>
        <begin position="104"/>
        <end position="117"/>
    </location>
</feature>
<evidence type="ECO:0000313" key="2">
    <source>
        <dbReference type="EMBL" id="KAK7024245.1"/>
    </source>
</evidence>
<feature type="compositionally biased region" description="Polar residues" evidence="1">
    <location>
        <begin position="474"/>
        <end position="489"/>
    </location>
</feature>
<feature type="region of interest" description="Disordered" evidence="1">
    <location>
        <begin position="1"/>
        <end position="209"/>
    </location>
</feature>